<dbReference type="Proteomes" id="UP000183760">
    <property type="component" value="Unassembled WGS sequence"/>
</dbReference>
<dbReference type="RefSeq" id="WP_245772461.1">
    <property type="nucleotide sequence ID" value="NZ_BJXR01000036.1"/>
</dbReference>
<dbReference type="InterPro" id="IPR045851">
    <property type="entry name" value="AMP-bd_C_sf"/>
</dbReference>
<evidence type="ECO:0000313" key="11">
    <source>
        <dbReference type="EMBL" id="SEU26790.1"/>
    </source>
</evidence>
<dbReference type="Gene3D" id="3.30.559.10">
    <property type="entry name" value="Chloramphenicol acetyltransferase-like domain"/>
    <property type="match status" value="1"/>
</dbReference>
<dbReference type="InterPro" id="IPR020806">
    <property type="entry name" value="PKS_PP-bd"/>
</dbReference>
<feature type="compositionally biased region" description="Basic and acidic residues" evidence="7">
    <location>
        <begin position="1731"/>
        <end position="1740"/>
    </location>
</feature>
<feature type="transmembrane region" description="Helical" evidence="8">
    <location>
        <begin position="59"/>
        <end position="77"/>
    </location>
</feature>
<dbReference type="Gene3D" id="3.40.50.1820">
    <property type="entry name" value="alpha/beta hydrolase"/>
    <property type="match status" value="1"/>
</dbReference>
<dbReference type="InterPro" id="IPR040097">
    <property type="entry name" value="FAAL/FAAC"/>
</dbReference>
<dbReference type="GO" id="GO:0008610">
    <property type="term" value="P:lipid biosynthetic process"/>
    <property type="evidence" value="ECO:0007669"/>
    <property type="project" value="InterPro"/>
</dbReference>
<dbReference type="SMART" id="SM01294">
    <property type="entry name" value="PKS_PP_betabranch"/>
    <property type="match status" value="1"/>
</dbReference>
<evidence type="ECO:0000256" key="5">
    <source>
        <dbReference type="ARBA" id="ARBA00022832"/>
    </source>
</evidence>
<evidence type="ECO:0000256" key="8">
    <source>
        <dbReference type="SAM" id="Phobius"/>
    </source>
</evidence>
<evidence type="ECO:0000313" key="13">
    <source>
        <dbReference type="Proteomes" id="UP000321514"/>
    </source>
</evidence>
<keyword evidence="3" id="KW-0596">Phosphopantetheine</keyword>
<dbReference type="PROSITE" id="PS50075">
    <property type="entry name" value="CARRIER"/>
    <property type="match status" value="2"/>
</dbReference>
<dbReference type="CDD" id="cd05931">
    <property type="entry name" value="FAAL"/>
    <property type="match status" value="1"/>
</dbReference>
<dbReference type="InterPro" id="IPR009081">
    <property type="entry name" value="PP-bd_ACP"/>
</dbReference>
<dbReference type="Gene3D" id="3.30.559.30">
    <property type="entry name" value="Nonribosomal peptide synthetase, condensation domain"/>
    <property type="match status" value="1"/>
</dbReference>
<dbReference type="Pfam" id="PF00668">
    <property type="entry name" value="Condensation"/>
    <property type="match status" value="1"/>
</dbReference>
<dbReference type="PANTHER" id="PTHR45527">
    <property type="entry name" value="NONRIBOSOMAL PEPTIDE SYNTHETASE"/>
    <property type="match status" value="1"/>
</dbReference>
<proteinExistence type="inferred from homology"/>
<dbReference type="GO" id="GO:0044550">
    <property type="term" value="P:secondary metabolite biosynthetic process"/>
    <property type="evidence" value="ECO:0007669"/>
    <property type="project" value="TreeGrafter"/>
</dbReference>
<evidence type="ECO:0000256" key="4">
    <source>
        <dbReference type="ARBA" id="ARBA00022553"/>
    </source>
</evidence>
<accession>A0A511T8D8</accession>
<dbReference type="NCBIfam" id="TIGR01733">
    <property type="entry name" value="AA-adenyl-dom"/>
    <property type="match status" value="1"/>
</dbReference>
<dbReference type="Gene3D" id="1.10.1200.10">
    <property type="entry name" value="ACP-like"/>
    <property type="match status" value="1"/>
</dbReference>
<dbReference type="PROSITE" id="PS00455">
    <property type="entry name" value="AMP_BINDING"/>
    <property type="match status" value="2"/>
</dbReference>
<evidence type="ECO:0000256" key="1">
    <source>
        <dbReference type="ARBA" id="ARBA00001957"/>
    </source>
</evidence>
<evidence type="ECO:0000256" key="3">
    <source>
        <dbReference type="ARBA" id="ARBA00022450"/>
    </source>
</evidence>
<dbReference type="PANTHER" id="PTHR45527:SF1">
    <property type="entry name" value="FATTY ACID SYNTHASE"/>
    <property type="match status" value="1"/>
</dbReference>
<dbReference type="Gene3D" id="3.30.300.30">
    <property type="match status" value="2"/>
</dbReference>
<dbReference type="SUPFAM" id="SSF47336">
    <property type="entry name" value="ACP-like"/>
    <property type="match status" value="2"/>
</dbReference>
<dbReference type="EMBL" id="FOIB01000007">
    <property type="protein sequence ID" value="SEU26790.1"/>
    <property type="molecule type" value="Genomic_DNA"/>
</dbReference>
<dbReference type="InterPro" id="IPR006162">
    <property type="entry name" value="Ppantetheine_attach_site"/>
</dbReference>
<dbReference type="FunFam" id="2.30.38.10:FF:000001">
    <property type="entry name" value="Non-ribosomal peptide synthetase PvdI"/>
    <property type="match status" value="1"/>
</dbReference>
<dbReference type="SMART" id="SM00823">
    <property type="entry name" value="PKS_PP"/>
    <property type="match status" value="2"/>
</dbReference>
<dbReference type="CDD" id="cd19531">
    <property type="entry name" value="LCL_NRPS-like"/>
    <property type="match status" value="1"/>
</dbReference>
<dbReference type="SUPFAM" id="SSF56801">
    <property type="entry name" value="Acetyl-CoA synthetase-like"/>
    <property type="match status" value="2"/>
</dbReference>
<evidence type="ECO:0000256" key="2">
    <source>
        <dbReference type="ARBA" id="ARBA00006432"/>
    </source>
</evidence>
<keyword evidence="5" id="KW-0276">Fatty acid metabolism</keyword>
<dbReference type="FunFam" id="3.40.50.12780:FF:000013">
    <property type="entry name" value="Long-chain-fatty-acid--AMP ligase FadD32"/>
    <property type="match status" value="1"/>
</dbReference>
<feature type="domain" description="Carrier" evidence="9">
    <location>
        <begin position="1647"/>
        <end position="1723"/>
    </location>
</feature>
<evidence type="ECO:0000256" key="6">
    <source>
        <dbReference type="ARBA" id="ARBA00023098"/>
    </source>
</evidence>
<organism evidence="10 13">
    <name type="scientific">Myxococcus fulvus</name>
    <dbReference type="NCBI Taxonomy" id="33"/>
    <lineage>
        <taxon>Bacteria</taxon>
        <taxon>Pseudomonadati</taxon>
        <taxon>Myxococcota</taxon>
        <taxon>Myxococcia</taxon>
        <taxon>Myxococcales</taxon>
        <taxon>Cystobacterineae</taxon>
        <taxon>Myxococcaceae</taxon>
        <taxon>Myxococcus</taxon>
    </lineage>
</organism>
<dbReference type="InterPro" id="IPR020845">
    <property type="entry name" value="AMP-binding_CS"/>
</dbReference>
<dbReference type="InterPro" id="IPR001242">
    <property type="entry name" value="Condensation_dom"/>
</dbReference>
<dbReference type="GO" id="GO:0031177">
    <property type="term" value="F:phosphopantetheine binding"/>
    <property type="evidence" value="ECO:0007669"/>
    <property type="project" value="InterPro"/>
</dbReference>
<keyword evidence="12" id="KW-1185">Reference proteome</keyword>
<dbReference type="GO" id="GO:0003824">
    <property type="term" value="F:catalytic activity"/>
    <property type="evidence" value="ECO:0007669"/>
    <property type="project" value="InterPro"/>
</dbReference>
<dbReference type="InterPro" id="IPR010071">
    <property type="entry name" value="AA_adenyl_dom"/>
</dbReference>
<keyword evidence="8" id="KW-0472">Membrane</keyword>
<evidence type="ECO:0000313" key="12">
    <source>
        <dbReference type="Proteomes" id="UP000183760"/>
    </source>
</evidence>
<dbReference type="InterPro" id="IPR000873">
    <property type="entry name" value="AMP-dep_synth/lig_dom"/>
</dbReference>
<dbReference type="GO" id="GO:0072330">
    <property type="term" value="P:monocarboxylic acid biosynthetic process"/>
    <property type="evidence" value="ECO:0007669"/>
    <property type="project" value="UniProtKB-ARBA"/>
</dbReference>
<keyword evidence="8" id="KW-0812">Transmembrane</keyword>
<dbReference type="STRING" id="1334629.MFUL124B02_21030"/>
<dbReference type="InterPro" id="IPR025110">
    <property type="entry name" value="AMP-bd_C"/>
</dbReference>
<dbReference type="GO" id="GO:0005829">
    <property type="term" value="C:cytosol"/>
    <property type="evidence" value="ECO:0007669"/>
    <property type="project" value="TreeGrafter"/>
</dbReference>
<dbReference type="GO" id="GO:0006631">
    <property type="term" value="P:fatty acid metabolic process"/>
    <property type="evidence" value="ECO:0007669"/>
    <property type="project" value="UniProtKB-KW"/>
</dbReference>
<keyword evidence="6" id="KW-0443">Lipid metabolism</keyword>
<dbReference type="Proteomes" id="UP000321514">
    <property type="component" value="Unassembled WGS sequence"/>
</dbReference>
<keyword evidence="8" id="KW-1133">Transmembrane helix</keyword>
<comment type="cofactor">
    <cofactor evidence="1">
        <name>pantetheine 4'-phosphate</name>
        <dbReference type="ChEBI" id="CHEBI:47942"/>
    </cofactor>
</comment>
<dbReference type="InterPro" id="IPR029058">
    <property type="entry name" value="AB_hydrolase_fold"/>
</dbReference>
<dbReference type="GO" id="GO:0043041">
    <property type="term" value="P:amino acid activation for nonribosomal peptide biosynthetic process"/>
    <property type="evidence" value="ECO:0007669"/>
    <property type="project" value="TreeGrafter"/>
</dbReference>
<sequence>MRAFDQPTDPIYTFVDEEGEHTVTYAQLDARVRAVAARLQRELAPGDRALLMYPPGREYVVGFLACLYAGVVAVPAYPPDVMRLGRTLPRLQALVADCGAKLALTTSGISELVGPLTEGLDDLRALRWLSTDEVPLSEADSWRAPALSDATVAFLQYTSGSTGTPKGVVLAHRQLMHNSEIIAHGFDASPYPRVVSWLPPYHDMGLIGGILQPLYRDMHVSLMSPMFFLQRPMRWLETISRHGGTVSGGPNFAFDLCVRKSTPEERAALDLSRWEVAFCGAEPVRAETMERFVQAFAPSGFRREALYACYGLAEGTLIVTGRKRVAARPVELVVRDFSRQALEQGEARRPEPDAEGVTLVGSGEVLGTQVLRVVDPVTGEQKAPGQVGELWLQGPSVAEGYWQRPEETERTFHARIAGTGEGPFLRTGDLGVVDGGEVFVTGRLKDVLILRGRNLYPQDVELTVERSHPGLRPGCGVAFSVDVKGEERLVVVQEVSGKAVEAGAVDEAVARIQASVAQEHGVAAHAVVLITAGSLPKTSSGKVQRRVTRQTFLEDGLEVVHAWREGRGDVPAPDTVPREPRSTQDGDVLAWLREELSRSLGVAPGGLDADEPLTRYGLDSLRGLDVMHAVQQAWKVSLPPTLLLQGPSLREVSAWVERMRGTAEAATATAEREDPTPQVSDGQRALWFLQRLAPGATAYHITRAVRLSPRVDLGILERSLTALVARHPALACALPEEKGEPVWRSATAPVLEQESARGWAEQVLHERLVSESHRPFDLERGPLLRLRVFTDVDGGPVLLLVLHHLVTDFWSLEVLAEELGVLYTAGRRGVPPLLPAPAPAVGPILRAEEARYTGARGEALQAWWRERLSGELPVLELPTSRPRPRLQSFRGGTVSFRVEAETASRLASLGQAKGATPFMVLLAGYLAFLRRYTGQEDLVVGTPTAGRARADLARQVGYFVNPVPLRARVARGVSFSGLLSEVRGTVLDALEHQELPFARLVERLQPRRDASRPPVFQTMFVLHSGRPGREALAPFALGGAGARVRLGELELESVPLRNQASTFDLTLSMAESAGGFEASLEYCTDLFDTELAERMARHLRGLLDAVSRAPETPVLDLPLLEEEERRATLALGRRPSAIQAPEPRGLHEAFEAWAVKTPDAVALVAGATSWTYREVNEWADRLASRLRLQGVGPEGRVATLFERGGPEAVIAFLAVLKAGGVVMPCEPSHPPERISWLLQDSGARWLLSQDRLMRRLEVPSNVSSLRWEEYGSRDARAEPSAERNPSVPTLEGAAYLIYTSGSTGRPKGVLVPHRGALHLAEAMGQRFNLGPGARVLQFASPVFDASVSEYLQALMTGSTLHLPPSGEVLAGEALHRILREQRITHATLPPSACALLPDTPLPDLRMLISAGEPCPEDLVTRFAPGREMVNAYGPTEATVCSTWATCRAGEGAPDIGRPLPQVDAYVLDEALRPVPPGVAGELYVGGPLVARGYLGRPELTAERFVPDPYADEPGARLYRTGDVARWRASGHLELLGRVDAQVKLRGFRIEPGEVESALRELVGMRQSHVRVWSPPSGGEPRLVAYVVPPETGMPPPGEVRASLRARLPEYLIPADFVVLEALPVLSSGKVDTRALPPPTRATPHEGAPRTPLEETLAKAWAETLGFPAVSIHAHFFDDLGGSSLSAVRACARLREALGRDVPITHFFEHPTVQALARRLSSESEPGTQAVKHQERAEARRQALQRRGGRNNRDHG</sequence>
<dbReference type="InterPro" id="IPR042099">
    <property type="entry name" value="ANL_N_sf"/>
</dbReference>
<feature type="region of interest" description="Disordered" evidence="7">
    <location>
        <begin position="1719"/>
        <end position="1755"/>
    </location>
</feature>
<dbReference type="InterPro" id="IPR036736">
    <property type="entry name" value="ACP-like_sf"/>
</dbReference>
<dbReference type="Gene3D" id="3.40.50.12780">
    <property type="entry name" value="N-terminal domain of ligase-like"/>
    <property type="match status" value="2"/>
</dbReference>
<dbReference type="FunFam" id="1.10.1200.10:FF:000016">
    <property type="entry name" value="Non-ribosomal peptide synthase"/>
    <property type="match status" value="1"/>
</dbReference>
<dbReference type="Pfam" id="PF00550">
    <property type="entry name" value="PP-binding"/>
    <property type="match status" value="2"/>
</dbReference>
<dbReference type="InterPro" id="IPR023213">
    <property type="entry name" value="CAT-like_dom_sf"/>
</dbReference>
<comment type="similarity">
    <text evidence="2">Belongs to the ATP-dependent AMP-binding enzyme family.</text>
</comment>
<comment type="caution">
    <text evidence="10">The sequence shown here is derived from an EMBL/GenBank/DDBJ whole genome shotgun (WGS) entry which is preliminary data.</text>
</comment>
<protein>
    <submittedName>
        <fullName evidence="11">Amino acid adenylation domain-containing protein</fullName>
    </submittedName>
</protein>
<reference evidence="11 12" key="1">
    <citation type="submission" date="2016-10" db="EMBL/GenBank/DDBJ databases">
        <authorList>
            <person name="Varghese N."/>
            <person name="Submissions S."/>
        </authorList>
    </citation>
    <scope>NUCLEOTIDE SEQUENCE [LARGE SCALE GENOMIC DNA]</scope>
    <source>
        <strain evidence="11 12">DSM 16525</strain>
    </source>
</reference>
<evidence type="ECO:0000256" key="7">
    <source>
        <dbReference type="SAM" id="MobiDB-lite"/>
    </source>
</evidence>
<keyword evidence="4" id="KW-0597">Phosphoprotein</keyword>
<feature type="domain" description="Carrier" evidence="9">
    <location>
        <begin position="583"/>
        <end position="660"/>
    </location>
</feature>
<evidence type="ECO:0000313" key="10">
    <source>
        <dbReference type="EMBL" id="GEN09772.1"/>
    </source>
</evidence>
<dbReference type="PROSITE" id="PS00012">
    <property type="entry name" value="PHOSPHOPANTETHEINE"/>
    <property type="match status" value="1"/>
</dbReference>
<dbReference type="FunFam" id="3.40.50.12780:FF:000012">
    <property type="entry name" value="Non-ribosomal peptide synthetase"/>
    <property type="match status" value="1"/>
</dbReference>
<dbReference type="EMBL" id="BJXR01000036">
    <property type="protein sequence ID" value="GEN09772.1"/>
    <property type="molecule type" value="Genomic_DNA"/>
</dbReference>
<reference evidence="10 13" key="2">
    <citation type="submission" date="2019-07" db="EMBL/GenBank/DDBJ databases">
        <title>Whole genome shotgun sequence of Myxococcus fulvus NBRC 100333.</title>
        <authorList>
            <person name="Hosoyama A."/>
            <person name="Uohara A."/>
            <person name="Ohji S."/>
            <person name="Ichikawa N."/>
        </authorList>
    </citation>
    <scope>NUCLEOTIDE SEQUENCE [LARGE SCALE GENOMIC DNA]</scope>
    <source>
        <strain evidence="10 13">NBRC 100333</strain>
    </source>
</reference>
<dbReference type="SUPFAM" id="SSF52777">
    <property type="entry name" value="CoA-dependent acyltransferases"/>
    <property type="match status" value="2"/>
</dbReference>
<dbReference type="Pfam" id="PF00501">
    <property type="entry name" value="AMP-binding"/>
    <property type="match status" value="2"/>
</dbReference>
<dbReference type="GO" id="GO:0071766">
    <property type="term" value="P:Actinobacterium-type cell wall biogenesis"/>
    <property type="evidence" value="ECO:0007669"/>
    <property type="project" value="UniProtKB-ARBA"/>
</dbReference>
<name>A0A511T8D8_MYXFU</name>
<dbReference type="Pfam" id="PF23024">
    <property type="entry name" value="AMP-dom_DIP2-like"/>
    <property type="match status" value="1"/>
</dbReference>
<evidence type="ECO:0000259" key="9">
    <source>
        <dbReference type="PROSITE" id="PS50075"/>
    </source>
</evidence>
<gene>
    <name evidence="10" type="ORF">MFU01_48090</name>
    <name evidence="11" type="ORF">SAMN05443572_107321</name>
</gene>